<feature type="signal peptide" evidence="2">
    <location>
        <begin position="1"/>
        <end position="22"/>
    </location>
</feature>
<dbReference type="EMBL" id="OP056329">
    <property type="protein sequence ID" value="UXP70948.1"/>
    <property type="molecule type" value="Genomic_DNA"/>
</dbReference>
<sequence>MTFRLFLAIFTTFVVGLCPAISAPLSSDHESPTQFIPTQVSTSPTVRAIKFTLGSREELFDALVSRINKSPEDSETLAQQLATLIGIEGMNLIKATDDYSWLTNDIARNHLSAIVHQATSAQRPETSNEDVVTQKPNQPLTTSASSPQIQRGISSSSLAGQKYSELLQMKDLLSTLPLPTKFDSFQQSETNPDLAKVQSLMRKMAHTYTELFDYHRRFPGKDVNDFPMIEDINQILRKQPAERYGGVSPGEVLWENELSMAMAESGVKRDTGAVLDALAKNRGSWAAHNPMGSSLPNLKDAARTIPSYDLSKSALVALGIASWASLKIKQGTQLTDSERQLVEKTLSTLFSHPYFSTPDRGPDSAGKIDLGQISTWGKIYSLDVINLISSDPQVLKLAPQKIKDRNQRASLVKTIQDNLFLNLTALKSNPAMEDGIGGSFFHTSLTFAAFGVLRKEQIDFLYPKFRMIREAKGDGTWPYTPARGPNSGETRRSSSARAAPIALTQLIHDPSEKSANEGVKALEQLFNFSGSLKAHVAREGVHSGEDYLAPYYWAPGLQSAGKLAKQLSDQQHLLSPEYKARLSNVINNLTNSARASYETNHGIITHPGVATFQQLGPTFSTSLTMNALHNLELAANGLSKSREKPKGPSLAESLKKGLPQTEAEIEAVLQQFDELADLSQGIDSKKIKTIFDDLKIVHTTGEFNLLITRTLSQTSDQLSEKEKAFLIEAAETYGDDLISQKIREMAKLALSKRNIASQ</sequence>
<feature type="chain" id="PRO_5037746854" evidence="2">
    <location>
        <begin position="23"/>
        <end position="758"/>
    </location>
</feature>
<evidence type="ECO:0000256" key="2">
    <source>
        <dbReference type="SAM" id="SignalP"/>
    </source>
</evidence>
<name>A0A977T787_9BACT</name>
<feature type="region of interest" description="Disordered" evidence="1">
    <location>
        <begin position="117"/>
        <end position="154"/>
    </location>
</feature>
<reference evidence="3" key="1">
    <citation type="journal article" date="2022" name="bioRxiv">
        <title>Energy transfer in ubiquitous rhodopsin pumps with xanthophyll antennas.</title>
        <authorList>
            <person name="Chazan A."/>
            <person name="Das I."/>
            <person name="Fujiwara T."/>
            <person name="Murakoshi S."/>
            <person name="Shihoya W."/>
            <person name="Rozenberg A."/>
            <person name="Molina-Marquez A."/>
            <person name="Larom S."/>
            <person name="Pushkarev A."/>
            <person name="Malakar P."/>
            <person name="Ruhman S."/>
            <person name="Hasegawa M."/>
            <person name="Tsukamoto Y."/>
            <person name="Ishizuka T."/>
            <person name="Konno M."/>
            <person name="Nagata T."/>
            <person name="Inoue K."/>
            <person name="Mizuno Y."/>
            <person name="Katayama K."/>
            <person name="Abe-Yoshizumi R."/>
            <person name="Kandori H."/>
            <person name="Leon R.M."/>
            <person name="Yoshizawa S."/>
            <person name="Sheves M."/>
            <person name="Nureki O."/>
            <person name="Beja O."/>
        </authorList>
    </citation>
    <scope>NUCLEOTIDE SEQUENCE</scope>
</reference>
<protein>
    <submittedName>
        <fullName evidence="3">Uncharacterized protein</fullName>
    </submittedName>
</protein>
<evidence type="ECO:0000313" key="3">
    <source>
        <dbReference type="EMBL" id="UXP70948.1"/>
    </source>
</evidence>
<proteinExistence type="predicted"/>
<gene>
    <name evidence="3" type="ORF">tmp_000028</name>
</gene>
<keyword evidence="2" id="KW-0732">Signal</keyword>
<accession>A0A977T787</accession>
<evidence type="ECO:0000256" key="1">
    <source>
        <dbReference type="SAM" id="MobiDB-lite"/>
    </source>
</evidence>
<organism evidence="3">
    <name type="scientific">uncultured Bdellovibrionales bacterium</name>
    <dbReference type="NCBI Taxonomy" id="395355"/>
    <lineage>
        <taxon>Bacteria</taxon>
        <taxon>Pseudomonadati</taxon>
        <taxon>Bdellovibrionota</taxon>
        <taxon>Bdellovibrionia</taxon>
        <taxon>Bdellovibrionales</taxon>
        <taxon>environmental samples</taxon>
    </lineage>
</organism>
<dbReference type="AlphaFoldDB" id="A0A977T787"/>